<evidence type="ECO:0000256" key="10">
    <source>
        <dbReference type="HAMAP-Rule" id="MF_01463"/>
    </source>
</evidence>
<evidence type="ECO:0000259" key="12">
    <source>
        <dbReference type="Pfam" id="PF21760"/>
    </source>
</evidence>
<dbReference type="HAMAP" id="MF_01463_B">
    <property type="entry name" value="SecD_B"/>
    <property type="match status" value="1"/>
</dbReference>
<dbReference type="InterPro" id="IPR005791">
    <property type="entry name" value="SecD"/>
</dbReference>
<keyword evidence="6 10" id="KW-0653">Protein transport</keyword>
<dbReference type="EMBL" id="CABIKM010000029">
    <property type="protein sequence ID" value="VUZ85594.1"/>
    <property type="molecule type" value="Genomic_DNA"/>
</dbReference>
<comment type="function">
    <text evidence="10">Part of the Sec protein translocase complex. Interacts with the SecYEG preprotein conducting channel. SecDF uses the proton motive force (PMF) to complete protein translocation after the ATP-dependent function of SecA.</text>
</comment>
<feature type="transmembrane region" description="Helical" evidence="10">
    <location>
        <begin position="493"/>
        <end position="517"/>
    </location>
</feature>
<gene>
    <name evidence="10" type="primary">secD</name>
    <name evidence="14" type="ORF">MELA_01979</name>
</gene>
<proteinExistence type="inferred from homology"/>
<sequence>MKKTVLWKILSLLLVTVIAGYYLFPTLTGRSSLPSLLPPLLPRAERLNLGLDLQGGMHLVLEVATEKAIENTVDRLIAELRRETEKDNIPIEQMTREGIDRIRIKLQAQEGLDGVRRILKNYSNLQQSGGTDPTELVLSLASGEGKRIQESAVQQSLETIRNRIDQFGVAEPHIVQEGERRIVVQLPGIKEPQRAINLIGKTALLEFKLVAEDANLDEAMAGKIRESDQLLYLRGTDEQQKMNKVPLVVQKLAVLTGDLLTSAQVQIDSQTNQPVVSIEFDREGTRLFGEATAANVGRRLAIVLDDTVYSAPVIREKIPGGKAQISGSFNMEEARDLAIILRAGALPAPVNIISNLTVGPSLGLDSIEKGVRAAILGGVLVIAFMAIYYKLSGVIANFALLLNLIWLLGALASLRATLTLPGIAGIILGIGMAVDSNVLILERIREELRLGKTVRSAIDGGYDKAFLTIIDSHVTTLITAFALFLFGTGPVKGFAVTLSLGVIFNLVTALTGTRVVYDWMTQRLNLKTLSI</sequence>
<dbReference type="NCBIfam" id="TIGR01129">
    <property type="entry name" value="secD"/>
    <property type="match status" value="1"/>
</dbReference>
<feature type="transmembrane region" description="Helical" evidence="10">
    <location>
        <begin position="370"/>
        <end position="389"/>
    </location>
</feature>
<keyword evidence="2 10" id="KW-0813">Transport</keyword>
<dbReference type="Gene3D" id="1.20.1640.10">
    <property type="entry name" value="Multidrug efflux transporter AcrB transmembrane domain"/>
    <property type="match status" value="1"/>
</dbReference>
<evidence type="ECO:0000256" key="4">
    <source>
        <dbReference type="ARBA" id="ARBA00022519"/>
    </source>
</evidence>
<evidence type="ECO:0000256" key="5">
    <source>
        <dbReference type="ARBA" id="ARBA00022692"/>
    </source>
</evidence>
<dbReference type="GO" id="GO:0015450">
    <property type="term" value="F:protein-transporting ATPase activity"/>
    <property type="evidence" value="ECO:0007669"/>
    <property type="project" value="InterPro"/>
</dbReference>
<reference evidence="14 15" key="1">
    <citation type="submission" date="2019-07" db="EMBL/GenBank/DDBJ databases">
        <authorList>
            <person name="Cremers G."/>
        </authorList>
    </citation>
    <scope>NUCLEOTIDE SEQUENCE [LARGE SCALE GENOMIC DNA]</scope>
</reference>
<dbReference type="Pfam" id="PF21760">
    <property type="entry name" value="SecD_1st"/>
    <property type="match status" value="1"/>
</dbReference>
<dbReference type="FunFam" id="1.20.1640.10:FF:000004">
    <property type="entry name" value="Protein translocase subunit SecD"/>
    <property type="match status" value="1"/>
</dbReference>
<keyword evidence="3 10" id="KW-1003">Cell membrane</keyword>
<evidence type="ECO:0000259" key="13">
    <source>
        <dbReference type="Pfam" id="PF22599"/>
    </source>
</evidence>
<feature type="transmembrane region" description="Helical" evidence="10">
    <location>
        <begin position="394"/>
        <end position="414"/>
    </location>
</feature>
<keyword evidence="7 10" id="KW-1133">Transmembrane helix</keyword>
<feature type="domain" description="Protein translocase subunit SecDF P1" evidence="12">
    <location>
        <begin position="153"/>
        <end position="211"/>
    </location>
</feature>
<feature type="transmembrane region" description="Helical" evidence="10">
    <location>
        <begin position="465"/>
        <end position="487"/>
    </location>
</feature>
<dbReference type="NCBIfam" id="TIGR00916">
    <property type="entry name" value="2A0604s01"/>
    <property type="match status" value="1"/>
</dbReference>
<dbReference type="Gene3D" id="3.30.70.3400">
    <property type="match status" value="2"/>
</dbReference>
<evidence type="ECO:0000256" key="6">
    <source>
        <dbReference type="ARBA" id="ARBA00022927"/>
    </source>
</evidence>
<dbReference type="InterPro" id="IPR048634">
    <property type="entry name" value="SecD_SecF_C"/>
</dbReference>
<keyword evidence="15" id="KW-1185">Reference proteome</keyword>
<accession>A0A564ZJW1</accession>
<dbReference type="Proteomes" id="UP000334340">
    <property type="component" value="Unassembled WGS sequence"/>
</dbReference>
<comment type="subcellular location">
    <subcellularLocation>
        <location evidence="1 10">Cell membrane</location>
        <topology evidence="1 10">Multi-pass membrane protein</topology>
    </subcellularLocation>
</comment>
<keyword evidence="9 10" id="KW-0472">Membrane</keyword>
<dbReference type="GO" id="GO:0005886">
    <property type="term" value="C:plasma membrane"/>
    <property type="evidence" value="ECO:0007669"/>
    <property type="project" value="UniProtKB-SubCell"/>
</dbReference>
<dbReference type="Gene3D" id="3.30.1360.200">
    <property type="match status" value="1"/>
</dbReference>
<evidence type="ECO:0000313" key="15">
    <source>
        <dbReference type="Proteomes" id="UP000334340"/>
    </source>
</evidence>
<evidence type="ECO:0000256" key="9">
    <source>
        <dbReference type="ARBA" id="ARBA00023136"/>
    </source>
</evidence>
<dbReference type="AlphaFoldDB" id="A0A564ZJW1"/>
<dbReference type="GO" id="GO:0006605">
    <property type="term" value="P:protein targeting"/>
    <property type="evidence" value="ECO:0007669"/>
    <property type="project" value="UniProtKB-UniRule"/>
</dbReference>
<evidence type="ECO:0000256" key="1">
    <source>
        <dbReference type="ARBA" id="ARBA00004651"/>
    </source>
</evidence>
<dbReference type="InterPro" id="IPR055344">
    <property type="entry name" value="SecD_SecF_C_bact"/>
</dbReference>
<comment type="subunit">
    <text evidence="10">Forms a complex with SecF. Part of the essential Sec protein translocation apparatus which comprises SecA, SecYEG and auxiliary proteins SecDF. Other proteins may also be involved.</text>
</comment>
<dbReference type="Pfam" id="PF22599">
    <property type="entry name" value="SecDF_P1_head"/>
    <property type="match status" value="1"/>
</dbReference>
<dbReference type="PANTHER" id="PTHR30081">
    <property type="entry name" value="PROTEIN-EXPORT MEMBRANE PROTEIN SEC"/>
    <property type="match status" value="1"/>
</dbReference>
<dbReference type="InterPro" id="IPR054384">
    <property type="entry name" value="SecDF_P1_head"/>
</dbReference>
<dbReference type="PRINTS" id="PR00702">
    <property type="entry name" value="ACRIFLAVINRP"/>
</dbReference>
<feature type="transmembrane region" description="Helical" evidence="10">
    <location>
        <begin position="420"/>
        <end position="444"/>
    </location>
</feature>
<name>A0A564ZJW1_9BACT</name>
<dbReference type="Pfam" id="PF02355">
    <property type="entry name" value="SecD_SecF_C"/>
    <property type="match status" value="1"/>
</dbReference>
<comment type="similarity">
    <text evidence="10">Belongs to the SecD/SecF family. SecD subfamily.</text>
</comment>
<evidence type="ECO:0000256" key="7">
    <source>
        <dbReference type="ARBA" id="ARBA00022989"/>
    </source>
</evidence>
<evidence type="ECO:0000256" key="3">
    <source>
        <dbReference type="ARBA" id="ARBA00022475"/>
    </source>
</evidence>
<dbReference type="Pfam" id="PF07549">
    <property type="entry name" value="Sec_GG"/>
    <property type="match status" value="1"/>
</dbReference>
<dbReference type="GO" id="GO:0043952">
    <property type="term" value="P:protein transport by the Sec complex"/>
    <property type="evidence" value="ECO:0007669"/>
    <property type="project" value="UniProtKB-UniRule"/>
</dbReference>
<feature type="domain" description="SecDF P1 head subdomain" evidence="13">
    <location>
        <begin position="243"/>
        <end position="348"/>
    </location>
</feature>
<comment type="caution">
    <text evidence="10">Lacks conserved residue(s) required for the propagation of feature annotation.</text>
</comment>
<keyword evidence="5 10" id="KW-0812">Transmembrane</keyword>
<dbReference type="GO" id="GO:0065002">
    <property type="term" value="P:intracellular protein transmembrane transport"/>
    <property type="evidence" value="ECO:0007669"/>
    <property type="project" value="UniProtKB-UniRule"/>
</dbReference>
<dbReference type="SUPFAM" id="SSF82866">
    <property type="entry name" value="Multidrug efflux transporter AcrB transmembrane domain"/>
    <property type="match status" value="1"/>
</dbReference>
<keyword evidence="4" id="KW-0997">Cell inner membrane</keyword>
<protein>
    <recommendedName>
        <fullName evidence="10">Protein translocase subunit SecD</fullName>
    </recommendedName>
</protein>
<evidence type="ECO:0000256" key="2">
    <source>
        <dbReference type="ARBA" id="ARBA00022448"/>
    </source>
</evidence>
<keyword evidence="8 10" id="KW-0811">Translocation</keyword>
<dbReference type="InterPro" id="IPR022646">
    <property type="entry name" value="SecD/SecF_CS"/>
</dbReference>
<feature type="domain" description="Protein export membrane protein SecD/SecF C-terminal" evidence="11">
    <location>
        <begin position="351"/>
        <end position="509"/>
    </location>
</feature>
<dbReference type="InterPro" id="IPR022813">
    <property type="entry name" value="SecD/SecF_arch_bac"/>
</dbReference>
<evidence type="ECO:0000256" key="8">
    <source>
        <dbReference type="ARBA" id="ARBA00023010"/>
    </source>
</evidence>
<dbReference type="PANTHER" id="PTHR30081:SF1">
    <property type="entry name" value="PROTEIN TRANSLOCASE SUBUNIT SECD"/>
    <property type="match status" value="1"/>
</dbReference>
<dbReference type="InterPro" id="IPR048631">
    <property type="entry name" value="SecD_1st"/>
</dbReference>
<organism evidence="14 15">
    <name type="scientific">Candidatus Methylomirabilis lanthanidiphila</name>
    <dbReference type="NCBI Taxonomy" id="2211376"/>
    <lineage>
        <taxon>Bacteria</taxon>
        <taxon>Candidatus Methylomirabilota</taxon>
        <taxon>Candidatus Methylomirabilia</taxon>
        <taxon>Candidatus Methylomirabilales</taxon>
        <taxon>Candidatus Methylomirabilaceae</taxon>
        <taxon>Candidatus Methylomirabilis</taxon>
    </lineage>
</organism>
<evidence type="ECO:0000313" key="14">
    <source>
        <dbReference type="EMBL" id="VUZ85594.1"/>
    </source>
</evidence>
<dbReference type="InterPro" id="IPR001036">
    <property type="entry name" value="Acrflvin-R"/>
</dbReference>
<evidence type="ECO:0000259" key="11">
    <source>
        <dbReference type="Pfam" id="PF02355"/>
    </source>
</evidence>
<dbReference type="FunFam" id="3.30.1360.200:FF:000002">
    <property type="entry name" value="Preprotein translocase subunit SecD"/>
    <property type="match status" value="1"/>
</dbReference>